<comment type="caution">
    <text evidence="9">The sequence shown here is derived from an EMBL/GenBank/DDBJ whole genome shotgun (WGS) entry which is preliminary data.</text>
</comment>
<dbReference type="EMBL" id="JARTCD010000070">
    <property type="protein sequence ID" value="KAJ8653867.1"/>
    <property type="molecule type" value="Genomic_DNA"/>
</dbReference>
<dbReference type="GeneID" id="83217837"/>
<evidence type="ECO:0000256" key="2">
    <source>
        <dbReference type="ARBA" id="ARBA00005981"/>
    </source>
</evidence>
<feature type="coiled-coil region" evidence="6">
    <location>
        <begin position="77"/>
        <end position="145"/>
    </location>
</feature>
<reference evidence="9 10" key="1">
    <citation type="submission" date="2023-03" db="EMBL/GenBank/DDBJ databases">
        <title>Genome sequence of Lichtheimia ornata CBS 291.66.</title>
        <authorList>
            <person name="Mohabir J.T."/>
            <person name="Shea T.P."/>
            <person name="Kurbessoian T."/>
            <person name="Berby B."/>
            <person name="Fontaine J."/>
            <person name="Livny J."/>
            <person name="Gnirke A."/>
            <person name="Stajich J.E."/>
            <person name="Cuomo C.A."/>
        </authorList>
    </citation>
    <scope>NUCLEOTIDE SEQUENCE [LARGE SCALE GENOMIC DNA]</scope>
    <source>
        <strain evidence="9">CBS 291.66</strain>
    </source>
</reference>
<protein>
    <recommendedName>
        <fullName evidence="5">Meiotic nuclear division protein 1</fullName>
    </recommendedName>
</protein>
<evidence type="ECO:0000256" key="3">
    <source>
        <dbReference type="ARBA" id="ARBA00023054"/>
    </source>
</evidence>
<dbReference type="InterPro" id="IPR005647">
    <property type="entry name" value="Mnd1"/>
</dbReference>
<accession>A0AAD7UWA7</accession>
<gene>
    <name evidence="9" type="ORF">O0I10_010434</name>
</gene>
<dbReference type="AlphaFoldDB" id="A0AAD7UWA7"/>
<feature type="domain" description="Leucine zipper with capping helix" evidence="8">
    <location>
        <begin position="148"/>
        <end position="202"/>
    </location>
</feature>
<dbReference type="GO" id="GO:0007131">
    <property type="term" value="P:reciprocal meiotic recombination"/>
    <property type="evidence" value="ECO:0007669"/>
    <property type="project" value="InterPro"/>
</dbReference>
<dbReference type="GO" id="GO:0005634">
    <property type="term" value="C:nucleus"/>
    <property type="evidence" value="ECO:0007669"/>
    <property type="project" value="UniProtKB-SubCell"/>
</dbReference>
<keyword evidence="3 6" id="KW-0175">Coiled coil</keyword>
<keyword evidence="4 5" id="KW-0539">Nucleus</keyword>
<organism evidence="9 10">
    <name type="scientific">Lichtheimia ornata</name>
    <dbReference type="NCBI Taxonomy" id="688661"/>
    <lineage>
        <taxon>Eukaryota</taxon>
        <taxon>Fungi</taxon>
        <taxon>Fungi incertae sedis</taxon>
        <taxon>Mucoromycota</taxon>
        <taxon>Mucoromycotina</taxon>
        <taxon>Mucoromycetes</taxon>
        <taxon>Mucorales</taxon>
        <taxon>Lichtheimiaceae</taxon>
        <taxon>Lichtheimia</taxon>
    </lineage>
</organism>
<feature type="domain" description="Mnd1 HTH" evidence="7">
    <location>
        <begin position="15"/>
        <end position="73"/>
    </location>
</feature>
<evidence type="ECO:0000313" key="10">
    <source>
        <dbReference type="Proteomes" id="UP001234581"/>
    </source>
</evidence>
<sequence length="203" mass="23781">MSRKGISLEEKRRRMEKYLHETCDFFQLKELEKAGPKLGVVQQSVKEVVQGLIDDGLVHSDKIGPSNYYWSYPSAAEHALRSKEEQLQAKLDQERKKNEELKREIELAQQGREPSDEREKILSELKELQAENKALMNEMQLYKDNDPETYKAKEKAIVVCKEAVNRWTENIWTMQSHCTNKYGIPRDEFNKAFNIDSELDTIE</sequence>
<name>A0AAD7UWA7_9FUNG</name>
<comment type="function">
    <text evidence="5">Required for proper homologous chromosome pairing and efficient cross-over and intragenic recombination during meiosis.</text>
</comment>
<dbReference type="InterPro" id="IPR040661">
    <property type="entry name" value="LZ3wCH"/>
</dbReference>
<dbReference type="Pfam" id="PF18517">
    <property type="entry name" value="LZ3wCH"/>
    <property type="match status" value="1"/>
</dbReference>
<dbReference type="Proteomes" id="UP001234581">
    <property type="component" value="Unassembled WGS sequence"/>
</dbReference>
<dbReference type="RefSeq" id="XP_058338781.1">
    <property type="nucleotide sequence ID" value="XM_058490414.1"/>
</dbReference>
<evidence type="ECO:0000256" key="6">
    <source>
        <dbReference type="SAM" id="Coils"/>
    </source>
</evidence>
<dbReference type="PIRSF" id="PIRSF026991">
    <property type="entry name" value="Mnd1"/>
    <property type="match status" value="1"/>
</dbReference>
<comment type="subcellular location">
    <subcellularLocation>
        <location evidence="1 5">Nucleus</location>
    </subcellularLocation>
</comment>
<evidence type="ECO:0000259" key="8">
    <source>
        <dbReference type="Pfam" id="PF18517"/>
    </source>
</evidence>
<evidence type="ECO:0000256" key="4">
    <source>
        <dbReference type="ARBA" id="ARBA00023242"/>
    </source>
</evidence>
<evidence type="ECO:0000259" key="7">
    <source>
        <dbReference type="Pfam" id="PF03962"/>
    </source>
</evidence>
<evidence type="ECO:0000256" key="1">
    <source>
        <dbReference type="ARBA" id="ARBA00004123"/>
    </source>
</evidence>
<evidence type="ECO:0000256" key="5">
    <source>
        <dbReference type="PIRNR" id="PIRNR026991"/>
    </source>
</evidence>
<keyword evidence="10" id="KW-1185">Reference proteome</keyword>
<evidence type="ECO:0000313" key="9">
    <source>
        <dbReference type="EMBL" id="KAJ8653867.1"/>
    </source>
</evidence>
<comment type="similarity">
    <text evidence="2 5">Belongs to the MND1 family.</text>
</comment>
<dbReference type="Pfam" id="PF03962">
    <property type="entry name" value="Mnd1"/>
    <property type="match status" value="1"/>
</dbReference>
<dbReference type="GO" id="GO:0003690">
    <property type="term" value="F:double-stranded DNA binding"/>
    <property type="evidence" value="ECO:0007669"/>
    <property type="project" value="InterPro"/>
</dbReference>
<proteinExistence type="inferred from homology"/>
<dbReference type="InterPro" id="IPR040453">
    <property type="entry name" value="Mnd1_HTH"/>
</dbReference>